<dbReference type="PROSITE" id="PS00039">
    <property type="entry name" value="DEAD_ATP_HELICASE"/>
    <property type="match status" value="1"/>
</dbReference>
<dbReference type="PROSITE" id="PS51194">
    <property type="entry name" value="HELICASE_CTER"/>
    <property type="match status" value="1"/>
</dbReference>
<dbReference type="EMBL" id="SUNJ01001265">
    <property type="protein sequence ID" value="TPP66928.1"/>
    <property type="molecule type" value="Genomic_DNA"/>
</dbReference>
<feature type="region of interest" description="Disordered" evidence="8">
    <location>
        <begin position="669"/>
        <end position="709"/>
    </location>
</feature>
<dbReference type="EC" id="3.6.4.13" evidence="7"/>
<evidence type="ECO:0000256" key="4">
    <source>
        <dbReference type="ARBA" id="ARBA00022840"/>
    </source>
</evidence>
<comment type="caution">
    <text evidence="11">The sequence shown here is derived from an EMBL/GenBank/DDBJ whole genome shotgun (WGS) entry which is preliminary data.</text>
</comment>
<evidence type="ECO:0000256" key="3">
    <source>
        <dbReference type="ARBA" id="ARBA00022806"/>
    </source>
</evidence>
<keyword evidence="5 7" id="KW-0694">RNA-binding</keyword>
<evidence type="ECO:0000256" key="5">
    <source>
        <dbReference type="ARBA" id="ARBA00022884"/>
    </source>
</evidence>
<comment type="catalytic activity">
    <reaction evidence="7">
        <text>ATP + H2O = ADP + phosphate + H(+)</text>
        <dbReference type="Rhea" id="RHEA:13065"/>
        <dbReference type="ChEBI" id="CHEBI:15377"/>
        <dbReference type="ChEBI" id="CHEBI:15378"/>
        <dbReference type="ChEBI" id="CHEBI:30616"/>
        <dbReference type="ChEBI" id="CHEBI:43474"/>
        <dbReference type="ChEBI" id="CHEBI:456216"/>
        <dbReference type="EC" id="3.6.4.13"/>
    </reaction>
</comment>
<protein>
    <recommendedName>
        <fullName evidence="7">ATP-dependent RNA helicase</fullName>
        <ecNumber evidence="7">3.6.4.13</ecNumber>
    </recommendedName>
</protein>
<keyword evidence="12" id="KW-1185">Reference proteome</keyword>
<dbReference type="CDD" id="cd18787">
    <property type="entry name" value="SF2_C_DEAD"/>
    <property type="match status" value="1"/>
</dbReference>
<dbReference type="PANTHER" id="PTHR24031">
    <property type="entry name" value="RNA HELICASE"/>
    <property type="match status" value="1"/>
</dbReference>
<evidence type="ECO:0000259" key="10">
    <source>
        <dbReference type="PROSITE" id="PS51194"/>
    </source>
</evidence>
<comment type="similarity">
    <text evidence="6">Belongs to the DEAD box helicase family.</text>
</comment>
<dbReference type="InterPro" id="IPR000629">
    <property type="entry name" value="RNA-helicase_DEAD-box_CS"/>
</dbReference>
<dbReference type="SMART" id="SM00490">
    <property type="entry name" value="HELICc"/>
    <property type="match status" value="1"/>
</dbReference>
<gene>
    <name evidence="11" type="ORF">FGIG_09269</name>
</gene>
<keyword evidence="4 6" id="KW-0067">ATP-binding</keyword>
<dbReference type="CDD" id="cd17949">
    <property type="entry name" value="DEADc_DDX31"/>
    <property type="match status" value="1"/>
</dbReference>
<dbReference type="SMART" id="SM00487">
    <property type="entry name" value="DEXDc"/>
    <property type="match status" value="1"/>
</dbReference>
<dbReference type="OrthoDB" id="422663at2759"/>
<sequence>MEDFVINITSASDRKVIGNLSLDGIRYSRENSNSPANVVPTVLAKTMHDRRRSDKIAKNDLTRGQNRVSPRNRTVCPPTTSGSLQFSYDNTADRAPEVAVTAASMPDLMRVRVNPVIEPIFSPKNWRKLCSVVGVHPHIIGCLSEKFKISRLTAIQEATFMPLMEGRNALVRAQTGSGKTLAYAVPLLTRLINVEPPVSRCNGPLALVVLPTRELATQTYEVFQVLCKSCVRIVPGLIIGGTRRKTQKASLRKGINIVIGTPQRILDHILRTASLDLSRLQWLVIDEADRLLEMGFERDVRRILEYIKDLDLRNEQMSESKGDIQTVLLSATLTSGVEKLAGLTLTNPVQCLARGPLSSPNGTNPGTETTISSTDADRDQFAMPAGLRHFILVVPWKLRLVSLAAFILLKCQYHKNGGKLVVFMATQDCVDFHYRLFKTVLCPDDEEYLIPAHASRLSLFRLHGSMEHSDRESVFRTYSLSKSGILLTTDVASRGLDLASVSWVVMYHVTGGAVDYVHRVGRTARAGGHGKAVLFLNSDELGYVDVLRAVAGVNFEQLSLPDLLQTSLYHICNTKRRGDNKAPSCSTVEESTSRFSNLFVDAVTEDPVLNPLAETAYTSFLRAYASFSGELRQFFTFKRLHLGHVARAFGLMATPKAIASRVTGRIRGLKQGGRLAKSRSQKRQPDEDDSEIAKHLAPKRRPEVMGFDRPLPQNHVKVIKPVDIARRNMLAEYGL</sequence>
<dbReference type="SMART" id="SM01178">
    <property type="entry name" value="DUF4217"/>
    <property type="match status" value="1"/>
</dbReference>
<accession>A0A504ZAQ1</accession>
<feature type="domain" description="Helicase ATP-binding" evidence="9">
    <location>
        <begin position="160"/>
        <end position="351"/>
    </location>
</feature>
<name>A0A504ZAQ1_FASGI</name>
<dbReference type="GO" id="GO:0003723">
    <property type="term" value="F:RNA binding"/>
    <property type="evidence" value="ECO:0007669"/>
    <property type="project" value="UniProtKB-UniRule"/>
</dbReference>
<feature type="region of interest" description="Disordered" evidence="8">
    <location>
        <begin position="354"/>
        <end position="375"/>
    </location>
</feature>
<dbReference type="AlphaFoldDB" id="A0A504ZAQ1"/>
<dbReference type="InterPro" id="IPR014001">
    <property type="entry name" value="Helicase_ATP-bd"/>
</dbReference>
<evidence type="ECO:0000256" key="6">
    <source>
        <dbReference type="RuleBase" id="RU000492"/>
    </source>
</evidence>
<dbReference type="Pfam" id="PF00270">
    <property type="entry name" value="DEAD"/>
    <property type="match status" value="1"/>
</dbReference>
<evidence type="ECO:0000256" key="8">
    <source>
        <dbReference type="SAM" id="MobiDB-lite"/>
    </source>
</evidence>
<dbReference type="InterPro" id="IPR011545">
    <property type="entry name" value="DEAD/DEAH_box_helicase_dom"/>
</dbReference>
<dbReference type="PROSITE" id="PS51192">
    <property type="entry name" value="HELICASE_ATP_BIND_1"/>
    <property type="match status" value="1"/>
</dbReference>
<dbReference type="GO" id="GO:0003724">
    <property type="term" value="F:RNA helicase activity"/>
    <property type="evidence" value="ECO:0007669"/>
    <property type="project" value="UniProtKB-EC"/>
</dbReference>
<dbReference type="InterPro" id="IPR001650">
    <property type="entry name" value="Helicase_C-like"/>
</dbReference>
<dbReference type="Gene3D" id="3.40.50.300">
    <property type="entry name" value="P-loop containing nucleotide triphosphate hydrolases"/>
    <property type="match status" value="2"/>
</dbReference>
<feature type="compositionally biased region" description="Polar residues" evidence="8">
    <location>
        <begin position="358"/>
        <end position="374"/>
    </location>
</feature>
<keyword evidence="3 6" id="KW-0347">Helicase</keyword>
<dbReference type="STRING" id="46835.A0A504ZAQ1"/>
<feature type="domain" description="Helicase C-terminal" evidence="10">
    <location>
        <begin position="408"/>
        <end position="572"/>
    </location>
</feature>
<keyword evidence="1 6" id="KW-0547">Nucleotide-binding</keyword>
<dbReference type="InterPro" id="IPR025313">
    <property type="entry name" value="SPB4-like_CTE"/>
</dbReference>
<dbReference type="Proteomes" id="UP000316759">
    <property type="component" value="Unassembled WGS sequence"/>
</dbReference>
<dbReference type="GO" id="GO:0016887">
    <property type="term" value="F:ATP hydrolysis activity"/>
    <property type="evidence" value="ECO:0007669"/>
    <property type="project" value="RHEA"/>
</dbReference>
<dbReference type="GO" id="GO:0005524">
    <property type="term" value="F:ATP binding"/>
    <property type="evidence" value="ECO:0007669"/>
    <property type="project" value="UniProtKB-UniRule"/>
</dbReference>
<evidence type="ECO:0000256" key="1">
    <source>
        <dbReference type="ARBA" id="ARBA00022741"/>
    </source>
</evidence>
<comment type="domain">
    <text evidence="7">The Q motif is unique to and characteristic of the DEAD box family of RNA helicases and controls ATP binding and hydrolysis.</text>
</comment>
<comment type="function">
    <text evidence="7">RNA helicase.</text>
</comment>
<dbReference type="InterPro" id="IPR027417">
    <property type="entry name" value="P-loop_NTPase"/>
</dbReference>
<evidence type="ECO:0000256" key="7">
    <source>
        <dbReference type="RuleBase" id="RU365068"/>
    </source>
</evidence>
<feature type="region of interest" description="Disordered" evidence="8">
    <location>
        <begin position="49"/>
        <end position="83"/>
    </location>
</feature>
<dbReference type="SUPFAM" id="SSF52540">
    <property type="entry name" value="P-loop containing nucleoside triphosphate hydrolases"/>
    <property type="match status" value="2"/>
</dbReference>
<evidence type="ECO:0000259" key="9">
    <source>
        <dbReference type="PROSITE" id="PS51192"/>
    </source>
</evidence>
<proteinExistence type="inferred from homology"/>
<evidence type="ECO:0000256" key="2">
    <source>
        <dbReference type="ARBA" id="ARBA00022801"/>
    </source>
</evidence>
<dbReference type="Pfam" id="PF00271">
    <property type="entry name" value="Helicase_C"/>
    <property type="match status" value="1"/>
</dbReference>
<feature type="compositionally biased region" description="Polar residues" evidence="8">
    <location>
        <begin position="62"/>
        <end position="83"/>
    </location>
</feature>
<keyword evidence="2 6" id="KW-0378">Hydrolase</keyword>
<dbReference type="Pfam" id="PF13959">
    <property type="entry name" value="CTE_SPB4"/>
    <property type="match status" value="1"/>
</dbReference>
<evidence type="ECO:0000313" key="12">
    <source>
        <dbReference type="Proteomes" id="UP000316759"/>
    </source>
</evidence>
<evidence type="ECO:0000313" key="11">
    <source>
        <dbReference type="EMBL" id="TPP66928.1"/>
    </source>
</evidence>
<feature type="compositionally biased region" description="Basic and acidic residues" evidence="8">
    <location>
        <begin position="51"/>
        <end position="61"/>
    </location>
</feature>
<reference evidence="11 12" key="1">
    <citation type="submission" date="2019-04" db="EMBL/GenBank/DDBJ databases">
        <title>Annotation for the trematode Fasciola gigantica.</title>
        <authorList>
            <person name="Choi Y.-J."/>
        </authorList>
    </citation>
    <scope>NUCLEOTIDE SEQUENCE [LARGE SCALE GENOMIC DNA]</scope>
    <source>
        <strain evidence="11">Uganda_cow_1</strain>
    </source>
</reference>
<organism evidence="11 12">
    <name type="scientific">Fasciola gigantica</name>
    <name type="common">Giant liver fluke</name>
    <dbReference type="NCBI Taxonomy" id="46835"/>
    <lineage>
        <taxon>Eukaryota</taxon>
        <taxon>Metazoa</taxon>
        <taxon>Spiralia</taxon>
        <taxon>Lophotrochozoa</taxon>
        <taxon>Platyhelminthes</taxon>
        <taxon>Trematoda</taxon>
        <taxon>Digenea</taxon>
        <taxon>Plagiorchiida</taxon>
        <taxon>Echinostomata</taxon>
        <taxon>Echinostomatoidea</taxon>
        <taxon>Fasciolidae</taxon>
        <taxon>Fasciola</taxon>
    </lineage>
</organism>